<dbReference type="InterPro" id="IPR029052">
    <property type="entry name" value="Metallo-depent_PP-like"/>
</dbReference>
<evidence type="ECO:0000256" key="2">
    <source>
        <dbReference type="SAM" id="MobiDB-lite"/>
    </source>
</evidence>
<dbReference type="GO" id="GO:0005737">
    <property type="term" value="C:cytoplasm"/>
    <property type="evidence" value="ECO:0007669"/>
    <property type="project" value="TreeGrafter"/>
</dbReference>
<feature type="compositionally biased region" description="Low complexity" evidence="2">
    <location>
        <begin position="123"/>
        <end position="144"/>
    </location>
</feature>
<dbReference type="EMBL" id="CAJPEV010004207">
    <property type="protein sequence ID" value="CAG0901397.1"/>
    <property type="molecule type" value="Genomic_DNA"/>
</dbReference>
<dbReference type="SUPFAM" id="SSF56300">
    <property type="entry name" value="Metallo-dependent phosphatases"/>
    <property type="match status" value="1"/>
</dbReference>
<reference evidence="4" key="1">
    <citation type="submission" date="2020-11" db="EMBL/GenBank/DDBJ databases">
        <authorList>
            <person name="Tran Van P."/>
        </authorList>
    </citation>
    <scope>NUCLEOTIDE SEQUENCE</scope>
</reference>
<feature type="domain" description="Serine/threonine specific protein phosphatases" evidence="3">
    <location>
        <begin position="59"/>
        <end position="64"/>
    </location>
</feature>
<dbReference type="GO" id="GO:0005634">
    <property type="term" value="C:nucleus"/>
    <property type="evidence" value="ECO:0007669"/>
    <property type="project" value="TreeGrafter"/>
</dbReference>
<proteinExistence type="inferred from homology"/>
<accession>A0A7R9ADJ3</accession>
<dbReference type="EC" id="3.1.3.16" evidence="1"/>
<dbReference type="PRINTS" id="PR00114">
    <property type="entry name" value="STPHPHTASE"/>
</dbReference>
<dbReference type="GO" id="GO:0004722">
    <property type="term" value="F:protein serine/threonine phosphatase activity"/>
    <property type="evidence" value="ECO:0007669"/>
    <property type="project" value="UniProtKB-EC"/>
</dbReference>
<evidence type="ECO:0000259" key="3">
    <source>
        <dbReference type="PROSITE" id="PS00125"/>
    </source>
</evidence>
<gene>
    <name evidence="4" type="ORF">DSTB1V02_LOCUS11976</name>
</gene>
<organism evidence="4">
    <name type="scientific">Darwinula stevensoni</name>
    <dbReference type="NCBI Taxonomy" id="69355"/>
    <lineage>
        <taxon>Eukaryota</taxon>
        <taxon>Metazoa</taxon>
        <taxon>Ecdysozoa</taxon>
        <taxon>Arthropoda</taxon>
        <taxon>Crustacea</taxon>
        <taxon>Oligostraca</taxon>
        <taxon>Ostracoda</taxon>
        <taxon>Podocopa</taxon>
        <taxon>Podocopida</taxon>
        <taxon>Darwinulocopina</taxon>
        <taxon>Darwinuloidea</taxon>
        <taxon>Darwinulidae</taxon>
        <taxon>Darwinula</taxon>
    </lineage>
</organism>
<dbReference type="InterPro" id="IPR006186">
    <property type="entry name" value="Ser/Thr-sp_prot-phosphatase"/>
</dbReference>
<dbReference type="InterPro" id="IPR004843">
    <property type="entry name" value="Calcineurin-like_PHP"/>
</dbReference>
<sequence length="184" mass="20412">MKGHPRPALRPAAPVRERRLPQANYLFLGDYVDRGRNSVETICLMFAYKIKYPENLFVLRGNHECASISRVDGFYDECGFPSYDETPKEISRQAPLQREDMEDLHRLLQLPASGGAGGVEAPVHAQPGAGAAGPDPEGPAVHGRPGPGPALRPPLGRPRQGYFFFLIPSFGDYRGLKKQQYIKR</sequence>
<dbReference type="Proteomes" id="UP000677054">
    <property type="component" value="Unassembled WGS sequence"/>
</dbReference>
<keyword evidence="5" id="KW-1185">Reference proteome</keyword>
<comment type="similarity">
    <text evidence="1">Belongs to the PPP phosphatase family.</text>
</comment>
<dbReference type="PANTHER" id="PTHR11668:SF496">
    <property type="entry name" value="SERINE_THREONINE-PROTEIN PHOSPHATASE"/>
    <property type="match status" value="1"/>
</dbReference>
<dbReference type="OrthoDB" id="1930084at2759"/>
<dbReference type="EMBL" id="LR903724">
    <property type="protein sequence ID" value="CAD7252218.1"/>
    <property type="molecule type" value="Genomic_DNA"/>
</dbReference>
<evidence type="ECO:0000313" key="5">
    <source>
        <dbReference type="Proteomes" id="UP000677054"/>
    </source>
</evidence>
<dbReference type="Gene3D" id="3.60.21.10">
    <property type="match status" value="1"/>
</dbReference>
<dbReference type="Pfam" id="PF00149">
    <property type="entry name" value="Metallophos"/>
    <property type="match status" value="1"/>
</dbReference>
<dbReference type="PROSITE" id="PS00125">
    <property type="entry name" value="SER_THR_PHOSPHATASE"/>
    <property type="match status" value="1"/>
</dbReference>
<feature type="compositionally biased region" description="Pro residues" evidence="2">
    <location>
        <begin position="146"/>
        <end position="155"/>
    </location>
</feature>
<protein>
    <recommendedName>
        <fullName evidence="1">Serine/threonine-protein phosphatase</fullName>
        <ecNumber evidence="1">3.1.3.16</ecNumber>
    </recommendedName>
</protein>
<dbReference type="SMART" id="SM00156">
    <property type="entry name" value="PP2Ac"/>
    <property type="match status" value="1"/>
</dbReference>
<name>A0A7R9ADJ3_9CRUS</name>
<comment type="catalytic activity">
    <reaction evidence="1">
        <text>O-phospho-L-threonyl-[protein] + H2O = L-threonyl-[protein] + phosphate</text>
        <dbReference type="Rhea" id="RHEA:47004"/>
        <dbReference type="Rhea" id="RHEA-COMP:11060"/>
        <dbReference type="Rhea" id="RHEA-COMP:11605"/>
        <dbReference type="ChEBI" id="CHEBI:15377"/>
        <dbReference type="ChEBI" id="CHEBI:30013"/>
        <dbReference type="ChEBI" id="CHEBI:43474"/>
        <dbReference type="ChEBI" id="CHEBI:61977"/>
        <dbReference type="EC" id="3.1.3.16"/>
    </reaction>
</comment>
<dbReference type="InterPro" id="IPR050341">
    <property type="entry name" value="PP1_catalytic_subunit"/>
</dbReference>
<evidence type="ECO:0000256" key="1">
    <source>
        <dbReference type="RuleBase" id="RU004273"/>
    </source>
</evidence>
<dbReference type="PANTHER" id="PTHR11668">
    <property type="entry name" value="SERINE/THREONINE PROTEIN PHOSPHATASE"/>
    <property type="match status" value="1"/>
</dbReference>
<keyword evidence="1" id="KW-0378">Hydrolase</keyword>
<dbReference type="AlphaFoldDB" id="A0A7R9ADJ3"/>
<evidence type="ECO:0000313" key="4">
    <source>
        <dbReference type="EMBL" id="CAD7252218.1"/>
    </source>
</evidence>
<feature type="region of interest" description="Disordered" evidence="2">
    <location>
        <begin position="123"/>
        <end position="155"/>
    </location>
</feature>